<keyword evidence="1" id="KW-0285">Flavoprotein</keyword>
<dbReference type="CDD" id="cd00207">
    <property type="entry name" value="fer2"/>
    <property type="match status" value="1"/>
</dbReference>
<dbReference type="Proteomes" id="UP000264036">
    <property type="component" value="Unassembled WGS sequence"/>
</dbReference>
<comment type="caution">
    <text evidence="9">The sequence shown here is derived from an EMBL/GenBank/DDBJ whole genome shotgun (WGS) entry which is preliminary data.</text>
</comment>
<keyword evidence="4" id="KW-0560">Oxidoreductase</keyword>
<dbReference type="InterPro" id="IPR012675">
    <property type="entry name" value="Beta-grasp_dom_sf"/>
</dbReference>
<organism evidence="9 10">
    <name type="scientific">Advenella kashmirensis</name>
    <dbReference type="NCBI Taxonomy" id="310575"/>
    <lineage>
        <taxon>Bacteria</taxon>
        <taxon>Pseudomonadati</taxon>
        <taxon>Pseudomonadota</taxon>
        <taxon>Betaproteobacteria</taxon>
        <taxon>Burkholderiales</taxon>
        <taxon>Alcaligenaceae</taxon>
    </lineage>
</organism>
<evidence type="ECO:0000256" key="4">
    <source>
        <dbReference type="ARBA" id="ARBA00023002"/>
    </source>
</evidence>
<dbReference type="InterPro" id="IPR050415">
    <property type="entry name" value="MRET"/>
</dbReference>
<dbReference type="InterPro" id="IPR054582">
    <property type="entry name" value="DmmA-like_N"/>
</dbReference>
<dbReference type="InterPro" id="IPR001041">
    <property type="entry name" value="2Fe-2S_ferredoxin-type"/>
</dbReference>
<dbReference type="AlphaFoldDB" id="A0A356LDQ0"/>
<evidence type="ECO:0000259" key="8">
    <source>
        <dbReference type="PROSITE" id="PS51384"/>
    </source>
</evidence>
<dbReference type="Pfam" id="PF22290">
    <property type="entry name" value="DmmA-like_N"/>
    <property type="match status" value="1"/>
</dbReference>
<keyword evidence="6" id="KW-0411">Iron-sulfur</keyword>
<dbReference type="GO" id="GO:0051537">
    <property type="term" value="F:2 iron, 2 sulfur cluster binding"/>
    <property type="evidence" value="ECO:0007669"/>
    <property type="project" value="UniProtKB-KW"/>
</dbReference>
<evidence type="ECO:0000256" key="6">
    <source>
        <dbReference type="ARBA" id="ARBA00023014"/>
    </source>
</evidence>
<dbReference type="Gene3D" id="3.40.50.80">
    <property type="entry name" value="Nucleotide-binding domain of ferredoxin-NADP reductase (FNR) module"/>
    <property type="match status" value="1"/>
</dbReference>
<dbReference type="GO" id="GO:0016491">
    <property type="term" value="F:oxidoreductase activity"/>
    <property type="evidence" value="ECO:0007669"/>
    <property type="project" value="UniProtKB-KW"/>
</dbReference>
<dbReference type="Gene3D" id="3.10.20.30">
    <property type="match status" value="1"/>
</dbReference>
<evidence type="ECO:0000256" key="2">
    <source>
        <dbReference type="ARBA" id="ARBA00022714"/>
    </source>
</evidence>
<dbReference type="CDD" id="cd06185">
    <property type="entry name" value="PDR_like"/>
    <property type="match status" value="1"/>
</dbReference>
<dbReference type="GO" id="GO:0046872">
    <property type="term" value="F:metal ion binding"/>
    <property type="evidence" value="ECO:0007669"/>
    <property type="project" value="UniProtKB-KW"/>
</dbReference>
<dbReference type="PRINTS" id="PR00409">
    <property type="entry name" value="PHDIOXRDTASE"/>
</dbReference>
<dbReference type="Gene3D" id="2.40.30.10">
    <property type="entry name" value="Translation factors"/>
    <property type="match status" value="1"/>
</dbReference>
<dbReference type="InterPro" id="IPR017938">
    <property type="entry name" value="Riboflavin_synthase-like_b-brl"/>
</dbReference>
<name>A0A356LDQ0_9BURK</name>
<gene>
    <name evidence="9" type="ORF">DD666_06030</name>
</gene>
<accession>A0A356LDQ0</accession>
<dbReference type="SUPFAM" id="SSF63380">
    <property type="entry name" value="Riboflavin synthase domain-like"/>
    <property type="match status" value="1"/>
</dbReference>
<keyword evidence="2" id="KW-0001">2Fe-2S</keyword>
<dbReference type="PROSITE" id="PS51384">
    <property type="entry name" value="FAD_FR"/>
    <property type="match status" value="1"/>
</dbReference>
<protein>
    <submittedName>
        <fullName evidence="9">Oxidoreductase</fullName>
    </submittedName>
</protein>
<dbReference type="InterPro" id="IPR036010">
    <property type="entry name" value="2Fe-2S_ferredoxin-like_sf"/>
</dbReference>
<dbReference type="InterPro" id="IPR017927">
    <property type="entry name" value="FAD-bd_FR_type"/>
</dbReference>
<dbReference type="PANTHER" id="PTHR47354:SF1">
    <property type="entry name" value="CARNITINE MONOOXYGENASE REDUCTASE SUBUNIT"/>
    <property type="match status" value="1"/>
</dbReference>
<dbReference type="EMBL" id="DOEK01000009">
    <property type="protein sequence ID" value="HBP28959.1"/>
    <property type="molecule type" value="Genomic_DNA"/>
</dbReference>
<dbReference type="Pfam" id="PF00111">
    <property type="entry name" value="Fer2"/>
    <property type="match status" value="1"/>
</dbReference>
<evidence type="ECO:0000313" key="9">
    <source>
        <dbReference type="EMBL" id="HBP28959.1"/>
    </source>
</evidence>
<evidence type="ECO:0000256" key="3">
    <source>
        <dbReference type="ARBA" id="ARBA00022723"/>
    </source>
</evidence>
<dbReference type="SUPFAM" id="SSF54292">
    <property type="entry name" value="2Fe-2S ferredoxin-like"/>
    <property type="match status" value="1"/>
</dbReference>
<feature type="domain" description="FAD-binding FR-type" evidence="8">
    <location>
        <begin position="11"/>
        <end position="120"/>
    </location>
</feature>
<evidence type="ECO:0000256" key="5">
    <source>
        <dbReference type="ARBA" id="ARBA00023004"/>
    </source>
</evidence>
<dbReference type="PROSITE" id="PS51085">
    <property type="entry name" value="2FE2S_FER_2"/>
    <property type="match status" value="1"/>
</dbReference>
<dbReference type="SUPFAM" id="SSF52343">
    <property type="entry name" value="Ferredoxin reductase-like, C-terminal NADP-linked domain"/>
    <property type="match status" value="1"/>
</dbReference>
<feature type="domain" description="2Fe-2S ferredoxin-type" evidence="7">
    <location>
        <begin position="248"/>
        <end position="333"/>
    </location>
</feature>
<sequence>MTALNRRQNTVETLQLRVTETEDLTAQIRKIVLKQAEGLPLPAAKPGAHIRVHIGGAFDDTRAYSLLMLNDHSTDAATHLQYEIAVKREDAGSGGSRYMHALNVGDTLVCDRPRHDFKLEPPDQTCAVLLAGGIGITPIFAMAGALSREGRPFHLHYAGRDRSQMALLNELAVIAGENLKIHLDQQDSQLDINAILRSMHADQHLYVCGPAGLLDTVLAMAKQAGLPATQVHFELFSNPAVSASTDSFQVRLAQSGKTYVIPPGKSILQVLQDHGEDPLCDCCRGECGVCQVGVLEGEPDHRDYVLSDAEKAQGKLIHICVSRSKTPMLVLDM</sequence>
<keyword evidence="3" id="KW-0479">Metal-binding</keyword>
<evidence type="ECO:0000259" key="7">
    <source>
        <dbReference type="PROSITE" id="PS51085"/>
    </source>
</evidence>
<dbReference type="InterPro" id="IPR039261">
    <property type="entry name" value="FNR_nucleotide-bd"/>
</dbReference>
<keyword evidence="5" id="KW-0408">Iron</keyword>
<reference evidence="9 10" key="1">
    <citation type="journal article" date="2018" name="Nat. Biotechnol.">
        <title>A standardized bacterial taxonomy based on genome phylogeny substantially revises the tree of life.</title>
        <authorList>
            <person name="Parks D.H."/>
            <person name="Chuvochina M."/>
            <person name="Waite D.W."/>
            <person name="Rinke C."/>
            <person name="Skarshewski A."/>
            <person name="Chaumeil P.A."/>
            <person name="Hugenholtz P."/>
        </authorList>
    </citation>
    <scope>NUCLEOTIDE SEQUENCE [LARGE SCALE GENOMIC DNA]</scope>
    <source>
        <strain evidence="9">UBA10707</strain>
    </source>
</reference>
<dbReference type="PANTHER" id="PTHR47354">
    <property type="entry name" value="NADH OXIDOREDUCTASE HCR"/>
    <property type="match status" value="1"/>
</dbReference>
<evidence type="ECO:0000313" key="10">
    <source>
        <dbReference type="Proteomes" id="UP000264036"/>
    </source>
</evidence>
<proteinExistence type="predicted"/>
<evidence type="ECO:0000256" key="1">
    <source>
        <dbReference type="ARBA" id="ARBA00022630"/>
    </source>
</evidence>